<organism evidence="2 3">
    <name type="scientific">Colocasia esculenta</name>
    <name type="common">Wild taro</name>
    <name type="synonym">Arum esculentum</name>
    <dbReference type="NCBI Taxonomy" id="4460"/>
    <lineage>
        <taxon>Eukaryota</taxon>
        <taxon>Viridiplantae</taxon>
        <taxon>Streptophyta</taxon>
        <taxon>Embryophyta</taxon>
        <taxon>Tracheophyta</taxon>
        <taxon>Spermatophyta</taxon>
        <taxon>Magnoliopsida</taxon>
        <taxon>Liliopsida</taxon>
        <taxon>Araceae</taxon>
        <taxon>Aroideae</taxon>
        <taxon>Colocasieae</taxon>
        <taxon>Colocasia</taxon>
    </lineage>
</organism>
<dbReference type="AlphaFoldDB" id="A0A843TYF4"/>
<proteinExistence type="predicted"/>
<evidence type="ECO:0000313" key="3">
    <source>
        <dbReference type="Proteomes" id="UP000652761"/>
    </source>
</evidence>
<feature type="region of interest" description="Disordered" evidence="1">
    <location>
        <begin position="1"/>
        <end position="24"/>
    </location>
</feature>
<reference evidence="2" key="1">
    <citation type="submission" date="2017-07" db="EMBL/GenBank/DDBJ databases">
        <title>Taro Niue Genome Assembly and Annotation.</title>
        <authorList>
            <person name="Atibalentja N."/>
            <person name="Keating K."/>
            <person name="Fields C.J."/>
        </authorList>
    </citation>
    <scope>NUCLEOTIDE SEQUENCE</scope>
    <source>
        <strain evidence="2">Niue_2</strain>
        <tissue evidence="2">Leaf</tissue>
    </source>
</reference>
<evidence type="ECO:0000313" key="2">
    <source>
        <dbReference type="EMBL" id="MQL76361.1"/>
    </source>
</evidence>
<dbReference type="Proteomes" id="UP000652761">
    <property type="component" value="Unassembled WGS sequence"/>
</dbReference>
<evidence type="ECO:0000256" key="1">
    <source>
        <dbReference type="SAM" id="MobiDB-lite"/>
    </source>
</evidence>
<keyword evidence="3" id="KW-1185">Reference proteome</keyword>
<name>A0A843TYF4_COLES</name>
<dbReference type="EMBL" id="NMUH01000294">
    <property type="protein sequence ID" value="MQL76361.1"/>
    <property type="molecule type" value="Genomic_DNA"/>
</dbReference>
<accession>A0A843TYF4</accession>
<protein>
    <submittedName>
        <fullName evidence="2">Uncharacterized protein</fullName>
    </submittedName>
</protein>
<sequence>MAESPVSSSGDSEANWVASTRPHGSLTLGGVWLWLDLRRLPCFHRSVPLCGACNSQFLWLCVRLVSLLDHEEGLSETQWFLRVCLLSLLDREEGLGET</sequence>
<gene>
    <name evidence="2" type="ORF">Taro_008750</name>
</gene>
<comment type="caution">
    <text evidence="2">The sequence shown here is derived from an EMBL/GenBank/DDBJ whole genome shotgun (WGS) entry which is preliminary data.</text>
</comment>
<feature type="compositionally biased region" description="Polar residues" evidence="1">
    <location>
        <begin position="1"/>
        <end position="12"/>
    </location>
</feature>